<keyword evidence="2 3" id="KW-0732">Signal</keyword>
<feature type="domain" description="Leucine-binding protein" evidence="4">
    <location>
        <begin position="27"/>
        <end position="366"/>
    </location>
</feature>
<dbReference type="STRING" id="706587.Desti_0818"/>
<feature type="signal peptide" evidence="3">
    <location>
        <begin position="1"/>
        <end position="24"/>
    </location>
</feature>
<dbReference type="HOGENOM" id="CLU_027128_4_1_7"/>
<dbReference type="Gene3D" id="3.40.50.2300">
    <property type="match status" value="2"/>
</dbReference>
<keyword evidence="6" id="KW-1185">Reference proteome</keyword>
<evidence type="ECO:0000313" key="5">
    <source>
        <dbReference type="EMBL" id="AFM23542.1"/>
    </source>
</evidence>
<dbReference type="AlphaFoldDB" id="I4C1V1"/>
<sequence>MRLGNKVMLLLVASLCLAAGSARALDPVRIGVSAGLTGRYAPMGRMYADGLQLWANKQNAKGGILGRPVDLLIHDDRSDPETAVKIYREMLSSERFDFVFGPYSSVISRAVVPVLEEYRYPTLMPLTIIESVWDSRPRYVFGVNTPERHWTKAVFTLAAESGLNRLAILVNDALMRLGSPRDARKWADRFGLNILFLETVNKHDIEEQLRRARNAGAQALVCWGYFDDAVTVRRALARVSWTPRIFLSQAGPSLEEYGKVLGDLADYSLGCGVWEPEVAASYPGAMEFLHSFRREYNRDPSYPAANGYAEGVILAEAILRAGGIDREKIREMLSSLDMVTLIGRYGVDESGIQVRQRPVIYQWQNGRKRVVWPESLSSARLQFPPQSAP</sequence>
<dbReference type="RefSeq" id="WP_014808698.1">
    <property type="nucleotide sequence ID" value="NC_018025.1"/>
</dbReference>
<dbReference type="InterPro" id="IPR028082">
    <property type="entry name" value="Peripla_BP_I"/>
</dbReference>
<proteinExistence type="inferred from homology"/>
<dbReference type="PANTHER" id="PTHR30483:SF37">
    <property type="entry name" value="ABC TRANSPORTER SUBSTRATE-BINDING PROTEIN"/>
    <property type="match status" value="1"/>
</dbReference>
<evidence type="ECO:0000256" key="3">
    <source>
        <dbReference type="SAM" id="SignalP"/>
    </source>
</evidence>
<protein>
    <submittedName>
        <fullName evidence="5">Amino acid/amide ABC transporter substrate-binding protein, HAAT family</fullName>
    </submittedName>
</protein>
<dbReference type="PANTHER" id="PTHR30483">
    <property type="entry name" value="LEUCINE-SPECIFIC-BINDING PROTEIN"/>
    <property type="match status" value="1"/>
</dbReference>
<gene>
    <name evidence="5" type="ordered locus">Desti_0818</name>
</gene>
<dbReference type="InterPro" id="IPR028081">
    <property type="entry name" value="Leu-bd"/>
</dbReference>
<reference evidence="6" key="1">
    <citation type="submission" date="2012-06" db="EMBL/GenBank/DDBJ databases">
        <title>Complete sequence of chromosome of Desulfomonile tiedjei DSM 6799.</title>
        <authorList>
            <person name="Lucas S."/>
            <person name="Copeland A."/>
            <person name="Lapidus A."/>
            <person name="Glavina del Rio T."/>
            <person name="Dalin E."/>
            <person name="Tice H."/>
            <person name="Bruce D."/>
            <person name="Goodwin L."/>
            <person name="Pitluck S."/>
            <person name="Peters L."/>
            <person name="Ovchinnikova G."/>
            <person name="Zeytun A."/>
            <person name="Lu M."/>
            <person name="Kyrpides N."/>
            <person name="Mavromatis K."/>
            <person name="Ivanova N."/>
            <person name="Brettin T."/>
            <person name="Detter J.C."/>
            <person name="Han C."/>
            <person name="Larimer F."/>
            <person name="Land M."/>
            <person name="Hauser L."/>
            <person name="Markowitz V."/>
            <person name="Cheng J.-F."/>
            <person name="Hugenholtz P."/>
            <person name="Woyke T."/>
            <person name="Wu D."/>
            <person name="Spring S."/>
            <person name="Schroeder M."/>
            <person name="Brambilla E."/>
            <person name="Klenk H.-P."/>
            <person name="Eisen J.A."/>
        </authorList>
    </citation>
    <scope>NUCLEOTIDE SEQUENCE [LARGE SCALE GENOMIC DNA]</scope>
    <source>
        <strain evidence="6">ATCC 49306 / DSM 6799 / DCB-1</strain>
    </source>
</reference>
<dbReference type="KEGG" id="dti:Desti_0818"/>
<dbReference type="EMBL" id="CP003360">
    <property type="protein sequence ID" value="AFM23542.1"/>
    <property type="molecule type" value="Genomic_DNA"/>
</dbReference>
<dbReference type="CDD" id="cd06338">
    <property type="entry name" value="PBP1_ABC_ligand_binding-like"/>
    <property type="match status" value="1"/>
</dbReference>
<evidence type="ECO:0000313" key="6">
    <source>
        <dbReference type="Proteomes" id="UP000006055"/>
    </source>
</evidence>
<dbReference type="Pfam" id="PF13458">
    <property type="entry name" value="Peripla_BP_6"/>
    <property type="match status" value="1"/>
</dbReference>
<evidence type="ECO:0000259" key="4">
    <source>
        <dbReference type="Pfam" id="PF13458"/>
    </source>
</evidence>
<dbReference type="Proteomes" id="UP000006055">
    <property type="component" value="Chromosome"/>
</dbReference>
<dbReference type="eggNOG" id="COG0683">
    <property type="taxonomic scope" value="Bacteria"/>
</dbReference>
<name>I4C1V1_DESTA</name>
<dbReference type="OrthoDB" id="9786833at2"/>
<dbReference type="SUPFAM" id="SSF53822">
    <property type="entry name" value="Periplasmic binding protein-like I"/>
    <property type="match status" value="1"/>
</dbReference>
<accession>I4C1V1</accession>
<dbReference type="InterPro" id="IPR051010">
    <property type="entry name" value="BCAA_transport"/>
</dbReference>
<evidence type="ECO:0000256" key="1">
    <source>
        <dbReference type="ARBA" id="ARBA00010062"/>
    </source>
</evidence>
<organism evidence="5 6">
    <name type="scientific">Desulfomonile tiedjei (strain ATCC 49306 / DSM 6799 / DCB-1)</name>
    <dbReference type="NCBI Taxonomy" id="706587"/>
    <lineage>
        <taxon>Bacteria</taxon>
        <taxon>Pseudomonadati</taxon>
        <taxon>Thermodesulfobacteriota</taxon>
        <taxon>Desulfomonilia</taxon>
        <taxon>Desulfomonilales</taxon>
        <taxon>Desulfomonilaceae</taxon>
        <taxon>Desulfomonile</taxon>
    </lineage>
</organism>
<feature type="chain" id="PRO_5003686884" evidence="3">
    <location>
        <begin position="25"/>
        <end position="389"/>
    </location>
</feature>
<evidence type="ECO:0000256" key="2">
    <source>
        <dbReference type="ARBA" id="ARBA00022729"/>
    </source>
</evidence>
<comment type="similarity">
    <text evidence="1">Belongs to the leucine-binding protein family.</text>
</comment>